<keyword evidence="1" id="KW-0732">Signal</keyword>
<organism evidence="2 3">
    <name type="scientific">Neolewinella maritima</name>
    <dbReference type="NCBI Taxonomy" id="1383882"/>
    <lineage>
        <taxon>Bacteria</taxon>
        <taxon>Pseudomonadati</taxon>
        <taxon>Bacteroidota</taxon>
        <taxon>Saprospiria</taxon>
        <taxon>Saprospirales</taxon>
        <taxon>Lewinellaceae</taxon>
        <taxon>Neolewinella</taxon>
    </lineage>
</organism>
<evidence type="ECO:0008006" key="4">
    <source>
        <dbReference type="Google" id="ProtNLM"/>
    </source>
</evidence>
<dbReference type="RefSeq" id="WP_238750333.1">
    <property type="nucleotide sequence ID" value="NZ_CAKLPZ010000001.1"/>
</dbReference>
<proteinExistence type="predicted"/>
<reference evidence="2" key="1">
    <citation type="submission" date="2021-12" db="EMBL/GenBank/DDBJ databases">
        <authorList>
            <person name="Rodrigo-Torres L."/>
            <person name="Arahal R. D."/>
            <person name="Lucena T."/>
        </authorList>
    </citation>
    <scope>NUCLEOTIDE SEQUENCE</scope>
    <source>
        <strain evidence="2">CECT 8419</strain>
    </source>
</reference>
<dbReference type="EMBL" id="CAKLPZ010000001">
    <property type="protein sequence ID" value="CAH1000280.1"/>
    <property type="molecule type" value="Genomic_DNA"/>
</dbReference>
<evidence type="ECO:0000256" key="1">
    <source>
        <dbReference type="SAM" id="SignalP"/>
    </source>
</evidence>
<comment type="caution">
    <text evidence="2">The sequence shown here is derived from an EMBL/GenBank/DDBJ whole genome shotgun (WGS) entry which is preliminary data.</text>
</comment>
<gene>
    <name evidence="2" type="ORF">LEM8419_01431</name>
</gene>
<evidence type="ECO:0000313" key="2">
    <source>
        <dbReference type="EMBL" id="CAH1000280.1"/>
    </source>
</evidence>
<dbReference type="PROSITE" id="PS51257">
    <property type="entry name" value="PROKAR_LIPOPROTEIN"/>
    <property type="match status" value="1"/>
</dbReference>
<accession>A0ABN8F4Q3</accession>
<evidence type="ECO:0000313" key="3">
    <source>
        <dbReference type="Proteomes" id="UP000837803"/>
    </source>
</evidence>
<protein>
    <recommendedName>
        <fullName evidence="4">Outer membrane lipoprotein-sorting protein</fullName>
    </recommendedName>
</protein>
<sequence length="263" mass="29635">MNRYFLPLLLVGLLTACQNTADTSSIDATVATVDVNPAADGFDLSGSDERAIAIADSVVKYHGGRKAYDDARYFSWNFFGARTLDWDKEEQRVRIEVPSKDIIYLLDYSNDDLTGAVRKEGVEMTDPDSLSIYLQSANSMFINDSYWLVQPFKLKDSGVTLKYVGEMNDPLKDRASHVLRLTFKDVGDTPGNAYQLYVDGETYRINTWHFFRSADDTEPAIESPFDGYREYEGLLLSGDRGGPKQLTDIVVTNEMDDTVFTQF</sequence>
<name>A0ABN8F4Q3_9BACT</name>
<keyword evidence="3" id="KW-1185">Reference proteome</keyword>
<dbReference type="Proteomes" id="UP000837803">
    <property type="component" value="Unassembled WGS sequence"/>
</dbReference>
<feature type="chain" id="PRO_5045827846" description="Outer membrane lipoprotein-sorting protein" evidence="1">
    <location>
        <begin position="22"/>
        <end position="263"/>
    </location>
</feature>
<feature type="signal peptide" evidence="1">
    <location>
        <begin position="1"/>
        <end position="21"/>
    </location>
</feature>